<protein>
    <recommendedName>
        <fullName evidence="1">Putative zinc-finger domain-containing protein</fullName>
    </recommendedName>
</protein>
<accession>Q3APD5</accession>
<feature type="domain" description="Putative zinc-finger" evidence="1">
    <location>
        <begin position="3"/>
        <end position="36"/>
    </location>
</feature>
<dbReference type="Pfam" id="PF13490">
    <property type="entry name" value="zf-HC2"/>
    <property type="match status" value="1"/>
</dbReference>
<dbReference type="STRING" id="340177.Cag_1890"/>
<dbReference type="KEGG" id="cch:Cag_1890"/>
<dbReference type="AlphaFoldDB" id="Q3APD5"/>
<evidence type="ECO:0000313" key="2">
    <source>
        <dbReference type="EMBL" id="ABB29140.1"/>
    </source>
</evidence>
<dbReference type="HOGENOM" id="CLU_2510069_0_0_10"/>
<dbReference type="EMBL" id="CP000108">
    <property type="protein sequence ID" value="ABB29140.1"/>
    <property type="molecule type" value="Genomic_DNA"/>
</dbReference>
<evidence type="ECO:0000259" key="1">
    <source>
        <dbReference type="Pfam" id="PF13490"/>
    </source>
</evidence>
<dbReference type="InterPro" id="IPR027383">
    <property type="entry name" value="Znf_put"/>
</dbReference>
<sequence>MTCTEARLLMSAAVDCEISFIEQEQLQQHLALCAPCCIEFETVKKTKLIVRARLIQFKAPQSLVNSIMELTNADCHHE</sequence>
<proteinExistence type="predicted"/>
<organism evidence="2">
    <name type="scientific">Chlorobium chlorochromatii (strain CaD3)</name>
    <dbReference type="NCBI Taxonomy" id="340177"/>
    <lineage>
        <taxon>Bacteria</taxon>
        <taxon>Pseudomonadati</taxon>
        <taxon>Chlorobiota</taxon>
        <taxon>Chlorobiia</taxon>
        <taxon>Chlorobiales</taxon>
        <taxon>Chlorobiaceae</taxon>
        <taxon>Chlorobium/Pelodictyon group</taxon>
        <taxon>Chlorobium</taxon>
    </lineage>
</organism>
<name>Q3APD5_CHLCH</name>
<dbReference type="OrthoDB" id="978644at2"/>
<gene>
    <name evidence="2" type="ordered locus">Cag_1890</name>
</gene>
<reference evidence="2" key="1">
    <citation type="submission" date="2005-08" db="EMBL/GenBank/DDBJ databases">
        <title>Complete sequence of Chlorobium chlorochromatii CaD3.</title>
        <authorList>
            <person name="Copeland A."/>
            <person name="Lucas S."/>
            <person name="Lapidus A."/>
            <person name="Barry K."/>
            <person name="Detter J.C."/>
            <person name="Glavina T."/>
            <person name="Hammon N."/>
            <person name="Israni S."/>
            <person name="Pitluck S."/>
            <person name="Bryant D."/>
            <person name="Schmutz J."/>
            <person name="Larimer F."/>
            <person name="Land M."/>
            <person name="Kyrpides N."/>
            <person name="Ivanova N."/>
            <person name="Richardson P."/>
        </authorList>
    </citation>
    <scope>NUCLEOTIDE SEQUENCE [LARGE SCALE GENOMIC DNA]</scope>
    <source>
        <strain evidence="2">CaD3</strain>
    </source>
</reference>
<dbReference type="eggNOG" id="COG5662">
    <property type="taxonomic scope" value="Bacteria"/>
</dbReference>